<evidence type="ECO:0000313" key="4">
    <source>
        <dbReference type="WBParaSite" id="SSLN_0000442201-mRNA-1"/>
    </source>
</evidence>
<dbReference type="EMBL" id="UYSU01032807">
    <property type="protein sequence ID" value="VDL90660.1"/>
    <property type="molecule type" value="Genomic_DNA"/>
</dbReference>
<dbReference type="OrthoDB" id="6154480at2759"/>
<gene>
    <name evidence="2" type="ORF">SSLN_LOCUS4275</name>
</gene>
<reference evidence="2 3" key="2">
    <citation type="submission" date="2018-11" db="EMBL/GenBank/DDBJ databases">
        <authorList>
            <consortium name="Pathogen Informatics"/>
        </authorList>
    </citation>
    <scope>NUCLEOTIDE SEQUENCE [LARGE SCALE GENOMIC DNA]</scope>
    <source>
        <strain evidence="2 3">NST_G2</strain>
    </source>
</reference>
<dbReference type="WBParaSite" id="SSLN_0000442201-mRNA-1">
    <property type="protein sequence ID" value="SSLN_0000442201-mRNA-1"/>
    <property type="gene ID" value="SSLN_0000442201"/>
</dbReference>
<feature type="region of interest" description="Disordered" evidence="1">
    <location>
        <begin position="78"/>
        <end position="102"/>
    </location>
</feature>
<protein>
    <submittedName>
        <fullName evidence="2 4">Uncharacterized protein</fullName>
    </submittedName>
</protein>
<dbReference type="Proteomes" id="UP000275846">
    <property type="component" value="Unassembled WGS sequence"/>
</dbReference>
<organism evidence="4">
    <name type="scientific">Schistocephalus solidus</name>
    <name type="common">Tapeworm</name>
    <dbReference type="NCBI Taxonomy" id="70667"/>
    <lineage>
        <taxon>Eukaryota</taxon>
        <taxon>Metazoa</taxon>
        <taxon>Spiralia</taxon>
        <taxon>Lophotrochozoa</taxon>
        <taxon>Platyhelminthes</taxon>
        <taxon>Cestoda</taxon>
        <taxon>Eucestoda</taxon>
        <taxon>Diphyllobothriidea</taxon>
        <taxon>Diphyllobothriidae</taxon>
        <taxon>Schistocephalus</taxon>
    </lineage>
</organism>
<proteinExistence type="predicted"/>
<accession>A0A183SJ77</accession>
<keyword evidence="3" id="KW-1185">Reference proteome</keyword>
<evidence type="ECO:0000313" key="2">
    <source>
        <dbReference type="EMBL" id="VDL90660.1"/>
    </source>
</evidence>
<evidence type="ECO:0000256" key="1">
    <source>
        <dbReference type="SAM" id="MobiDB-lite"/>
    </source>
</evidence>
<name>A0A183SJ77_SCHSO</name>
<evidence type="ECO:0000313" key="3">
    <source>
        <dbReference type="Proteomes" id="UP000275846"/>
    </source>
</evidence>
<sequence length="135" mass="15229">MDGERLPKRLFYGDVVTGARRQGGPKRNYKDTLKNYLKQLQINSATWEDLAQGRISWRRAKKTGAAIYEANRITTAKAKKAPLKSQARGSRPRISMPYQRGNAANAHSAREWALMGAFVFTATTILQNQPLHQQT</sequence>
<reference evidence="4" key="1">
    <citation type="submission" date="2016-06" db="UniProtKB">
        <authorList>
            <consortium name="WormBaseParasite"/>
        </authorList>
    </citation>
    <scope>IDENTIFICATION</scope>
</reference>
<dbReference type="AlphaFoldDB" id="A0A183SJ77"/>